<feature type="signal peptide" evidence="2">
    <location>
        <begin position="1"/>
        <end position="23"/>
    </location>
</feature>
<proteinExistence type="predicted"/>
<reference evidence="3 4" key="1">
    <citation type="submission" date="2019-01" db="EMBL/GenBank/DDBJ databases">
        <title>Sinorhodobacter populi sp. nov. isolated from the symptomatic bark tissue of Populus euramericana canker.</title>
        <authorList>
            <person name="Xu G."/>
        </authorList>
    </citation>
    <scope>NUCLEOTIDE SEQUENCE [LARGE SCALE GENOMIC DNA]</scope>
    <source>
        <strain evidence="3 4">2D-5</strain>
    </source>
</reference>
<feature type="transmembrane region" description="Helical" evidence="1">
    <location>
        <begin position="176"/>
        <end position="196"/>
    </location>
</feature>
<dbReference type="RefSeq" id="WP_128270081.1">
    <property type="nucleotide sequence ID" value="NZ_SAUW01000013.1"/>
</dbReference>
<keyword evidence="1" id="KW-0472">Membrane</keyword>
<keyword evidence="2" id="KW-0732">Signal</keyword>
<gene>
    <name evidence="3" type="ORF">D2T33_13220</name>
</gene>
<name>A0A443IS05_9RHOB</name>
<feature type="chain" id="PRO_5019363488" evidence="2">
    <location>
        <begin position="24"/>
        <end position="205"/>
    </location>
</feature>
<evidence type="ECO:0000256" key="2">
    <source>
        <dbReference type="SAM" id="SignalP"/>
    </source>
</evidence>
<dbReference type="EMBL" id="SAUW01000013">
    <property type="protein sequence ID" value="RWR09952.1"/>
    <property type="molecule type" value="Genomic_DNA"/>
</dbReference>
<keyword evidence="1" id="KW-0812">Transmembrane</keyword>
<evidence type="ECO:0000256" key="1">
    <source>
        <dbReference type="SAM" id="Phobius"/>
    </source>
</evidence>
<sequence>MAALRPRFRGLFLALAGCLLASAAQPHGARAPEDHPGGVPIASLEHGQMAVLARHRGEILALAARHYPVDETLRRLTNHAEIQFAYCLWGLMPGTVTDAASPFNGCAHAYLASAREALLRLESLPGKSPAVDGLRQRIDADMLANGRDLDLCQHSGEEFGTGRIVGPDWGALPGHWPSLLAVLALPLAAIAAMAALRRPRRTLRA</sequence>
<dbReference type="Proteomes" id="UP000285710">
    <property type="component" value="Unassembled WGS sequence"/>
</dbReference>
<reference evidence="3 4" key="2">
    <citation type="submission" date="2019-01" db="EMBL/GenBank/DDBJ databases">
        <authorList>
            <person name="Li Y."/>
        </authorList>
    </citation>
    <scope>NUCLEOTIDE SEQUENCE [LARGE SCALE GENOMIC DNA]</scope>
    <source>
        <strain evidence="3 4">2D-5</strain>
    </source>
</reference>
<organism evidence="3 4">
    <name type="scientific">Paenirhodobacter populi</name>
    <dbReference type="NCBI Taxonomy" id="2306993"/>
    <lineage>
        <taxon>Bacteria</taxon>
        <taxon>Pseudomonadati</taxon>
        <taxon>Pseudomonadota</taxon>
        <taxon>Alphaproteobacteria</taxon>
        <taxon>Rhodobacterales</taxon>
        <taxon>Rhodobacter group</taxon>
        <taxon>Paenirhodobacter</taxon>
    </lineage>
</organism>
<protein>
    <submittedName>
        <fullName evidence="3">Uncharacterized protein</fullName>
    </submittedName>
</protein>
<evidence type="ECO:0000313" key="3">
    <source>
        <dbReference type="EMBL" id="RWR09952.1"/>
    </source>
</evidence>
<accession>A0A443IS05</accession>
<comment type="caution">
    <text evidence="3">The sequence shown here is derived from an EMBL/GenBank/DDBJ whole genome shotgun (WGS) entry which is preliminary data.</text>
</comment>
<keyword evidence="4" id="KW-1185">Reference proteome</keyword>
<evidence type="ECO:0000313" key="4">
    <source>
        <dbReference type="Proteomes" id="UP000285710"/>
    </source>
</evidence>
<dbReference type="AlphaFoldDB" id="A0A443IS05"/>
<keyword evidence="1" id="KW-1133">Transmembrane helix</keyword>